<keyword evidence="3" id="KW-1185">Reference proteome</keyword>
<name>A0ABY6UFU6_BIOOC</name>
<comment type="caution">
    <text evidence="2">The sequence shown here is derived from an EMBL/GenBank/DDBJ whole genome shotgun (WGS) entry which is preliminary data.</text>
</comment>
<evidence type="ECO:0008006" key="4">
    <source>
        <dbReference type="Google" id="ProtNLM"/>
    </source>
</evidence>
<organism evidence="2 3">
    <name type="scientific">Bionectria ochroleuca</name>
    <name type="common">Gliocladium roseum</name>
    <dbReference type="NCBI Taxonomy" id="29856"/>
    <lineage>
        <taxon>Eukaryota</taxon>
        <taxon>Fungi</taxon>
        <taxon>Dikarya</taxon>
        <taxon>Ascomycota</taxon>
        <taxon>Pezizomycotina</taxon>
        <taxon>Sordariomycetes</taxon>
        <taxon>Hypocreomycetidae</taxon>
        <taxon>Hypocreales</taxon>
        <taxon>Bionectriaceae</taxon>
        <taxon>Clonostachys</taxon>
    </lineage>
</organism>
<feature type="compositionally biased region" description="Polar residues" evidence="1">
    <location>
        <begin position="356"/>
        <end position="366"/>
    </location>
</feature>
<protein>
    <recommendedName>
        <fullName evidence="4">Arrestin-like N-terminal domain-containing protein</fullName>
    </recommendedName>
</protein>
<gene>
    <name evidence="2" type="ORF">CLO192961_LOCUS275491</name>
</gene>
<sequence length="426" mass="47767">MPPTLYKSHPALGIKLEGWQTAFYPGGTIIGKVYRRAPIVCAEARIDFTLHGRTKSKMVKEKDDNGRTYRGRFTLVHQTQRIFAGPMHIPEGSPDQQEWPFALQIPQNIDARLFPQQNGSWNEVTATMPIQILTLNPNPPVVDFRLRRITCPGSVCTQRLVPGMENAELSKTVKMKKLFGTKSVPAFFFRLDVSLPSVIQLSHDPIPVLMRLTPNWPNTSEIIRHVQQKPNLVGFKVSLVSWCDIRCEGYFHAHETDWKEKLELQSKGYRGRKIAVEIPFSEKGSPVDVGKALNLRIGGHAGTNSAFHDFATFNVSLSHQLSWKAKCEIAGEDCTIRGSQPVKVLPLTSDGRPGSLPQSQSVTSQRADPWMAPPAEMEPPPTFAEIERDDKRQSIANAQRFGEKVGSSSKSREENLNSYGYPKEKQ</sequence>
<feature type="region of interest" description="Disordered" evidence="1">
    <location>
        <begin position="345"/>
        <end position="426"/>
    </location>
</feature>
<reference evidence="2 3" key="1">
    <citation type="submission" date="2019-06" db="EMBL/GenBank/DDBJ databases">
        <authorList>
            <person name="Broberg M."/>
        </authorList>
    </citation>
    <scope>NUCLEOTIDE SEQUENCE [LARGE SCALE GENOMIC DNA]</scope>
</reference>
<dbReference type="Proteomes" id="UP000766486">
    <property type="component" value="Unassembled WGS sequence"/>
</dbReference>
<accession>A0ABY6UFU6</accession>
<dbReference type="InterPro" id="IPR014752">
    <property type="entry name" value="Arrestin-like_C"/>
</dbReference>
<proteinExistence type="predicted"/>
<evidence type="ECO:0000256" key="1">
    <source>
        <dbReference type="SAM" id="MobiDB-lite"/>
    </source>
</evidence>
<dbReference type="Gene3D" id="2.60.40.640">
    <property type="match status" value="1"/>
</dbReference>
<evidence type="ECO:0000313" key="2">
    <source>
        <dbReference type="EMBL" id="VUC30042.1"/>
    </source>
</evidence>
<dbReference type="EMBL" id="CABFNS010000813">
    <property type="protein sequence ID" value="VUC30042.1"/>
    <property type="molecule type" value="Genomic_DNA"/>
</dbReference>
<evidence type="ECO:0000313" key="3">
    <source>
        <dbReference type="Proteomes" id="UP000766486"/>
    </source>
</evidence>